<gene>
    <name evidence="8" type="ORF">M0M42_01460</name>
</gene>
<keyword evidence="9" id="KW-1185">Reference proteome</keyword>
<dbReference type="InterPro" id="IPR002758">
    <property type="entry name" value="Cation_antiport_E"/>
</dbReference>
<evidence type="ECO:0000256" key="7">
    <source>
        <dbReference type="SAM" id="Phobius"/>
    </source>
</evidence>
<keyword evidence="4 7" id="KW-0812">Transmembrane</keyword>
<dbReference type="Pfam" id="PF01899">
    <property type="entry name" value="MNHE"/>
    <property type="match status" value="1"/>
</dbReference>
<name>A0ABY4KUT0_9PSED</name>
<reference evidence="8 9" key="1">
    <citation type="submission" date="2022-04" db="EMBL/GenBank/DDBJ databases">
        <title>Pseudomonas knackmussii B09-2.</title>
        <authorList>
            <person name="Deng Y."/>
        </authorList>
    </citation>
    <scope>NUCLEOTIDE SEQUENCE [LARGE SCALE GENOMIC DNA]</scope>
    <source>
        <strain evidence="8 9">B09-2</strain>
    </source>
</reference>
<dbReference type="Proteomes" id="UP000831189">
    <property type="component" value="Chromosome"/>
</dbReference>
<proteinExistence type="inferred from homology"/>
<sequence>MERNGSRIRWRDGLGWVLIYALIWALFAEGDGWPIGVPSILLAAGLSLWLGLNPWKPSLRALPGFVWFFLGRMALGAWDVAVRALHPRRPLQPAWLDYQLRSESPRVRLMLSALVGLLPGTLASRVEADCMRVHVLDQRQSWEPTVVELEARLVRLMCAEGGR</sequence>
<evidence type="ECO:0000256" key="6">
    <source>
        <dbReference type="ARBA" id="ARBA00023136"/>
    </source>
</evidence>
<evidence type="ECO:0000313" key="8">
    <source>
        <dbReference type="EMBL" id="UPQ83110.1"/>
    </source>
</evidence>
<dbReference type="EMBL" id="CP096208">
    <property type="protein sequence ID" value="UPQ83110.1"/>
    <property type="molecule type" value="Genomic_DNA"/>
</dbReference>
<organism evidence="8 9">
    <name type="scientific">Pseudomonas knackmussii</name>
    <dbReference type="NCBI Taxonomy" id="65741"/>
    <lineage>
        <taxon>Bacteria</taxon>
        <taxon>Pseudomonadati</taxon>
        <taxon>Pseudomonadota</taxon>
        <taxon>Gammaproteobacteria</taxon>
        <taxon>Pseudomonadales</taxon>
        <taxon>Pseudomonadaceae</taxon>
        <taxon>Pseudomonas</taxon>
    </lineage>
</organism>
<comment type="subcellular location">
    <subcellularLocation>
        <location evidence="1">Cell membrane</location>
        <topology evidence="1">Multi-pass membrane protein</topology>
    </subcellularLocation>
</comment>
<dbReference type="PANTHER" id="PTHR34584">
    <property type="entry name" value="NA(+)/H(+) ANTIPORTER SUBUNIT E1"/>
    <property type="match status" value="1"/>
</dbReference>
<dbReference type="PANTHER" id="PTHR34584:SF1">
    <property type="entry name" value="NA(+)_H(+) ANTIPORTER SUBUNIT E1"/>
    <property type="match status" value="1"/>
</dbReference>
<keyword evidence="3" id="KW-1003">Cell membrane</keyword>
<evidence type="ECO:0000256" key="3">
    <source>
        <dbReference type="ARBA" id="ARBA00022475"/>
    </source>
</evidence>
<keyword evidence="5 7" id="KW-1133">Transmembrane helix</keyword>
<evidence type="ECO:0000256" key="4">
    <source>
        <dbReference type="ARBA" id="ARBA00022692"/>
    </source>
</evidence>
<keyword evidence="6 7" id="KW-0472">Membrane</keyword>
<feature type="transmembrane region" description="Helical" evidence="7">
    <location>
        <begin position="64"/>
        <end position="85"/>
    </location>
</feature>
<evidence type="ECO:0000256" key="2">
    <source>
        <dbReference type="ARBA" id="ARBA00006228"/>
    </source>
</evidence>
<evidence type="ECO:0000256" key="1">
    <source>
        <dbReference type="ARBA" id="ARBA00004651"/>
    </source>
</evidence>
<comment type="similarity">
    <text evidence="2">Belongs to the CPA3 antiporters (TC 2.A.63) subunit E family.</text>
</comment>
<accession>A0ABY4KUT0</accession>
<evidence type="ECO:0000313" key="9">
    <source>
        <dbReference type="Proteomes" id="UP000831189"/>
    </source>
</evidence>
<protein>
    <submittedName>
        <fullName evidence="8">Na+/H+ antiporter subunit E</fullName>
    </submittedName>
</protein>
<evidence type="ECO:0000256" key="5">
    <source>
        <dbReference type="ARBA" id="ARBA00022989"/>
    </source>
</evidence>
<feature type="transmembrane region" description="Helical" evidence="7">
    <location>
        <begin position="33"/>
        <end position="52"/>
    </location>
</feature>
<feature type="transmembrane region" description="Helical" evidence="7">
    <location>
        <begin position="12"/>
        <end position="27"/>
    </location>
</feature>